<reference evidence="2" key="1">
    <citation type="journal article" date="2023" name="Nat. Plants">
        <title>Single-cell RNA sequencing provides a high-resolution roadmap for understanding the multicellular compartmentation of specialized metabolism.</title>
        <authorList>
            <person name="Sun S."/>
            <person name="Shen X."/>
            <person name="Li Y."/>
            <person name="Li Y."/>
            <person name="Wang S."/>
            <person name="Li R."/>
            <person name="Zhang H."/>
            <person name="Shen G."/>
            <person name="Guo B."/>
            <person name="Wei J."/>
            <person name="Xu J."/>
            <person name="St-Pierre B."/>
            <person name="Chen S."/>
            <person name="Sun C."/>
        </authorList>
    </citation>
    <scope>NUCLEOTIDE SEQUENCE [LARGE SCALE GENOMIC DNA]</scope>
</reference>
<sequence>MAEYDRNRELEEFDDSKVGVKGLVDAQIPKIPRMFIHDDQNQIKPNHENLTNSCQFDVPIVDFEGIYEENSVFRSKIIKKIKEACESWGFFQIVNHGIPVRVIDEMIDAVRGFHEQDSEVKKLFYSRDFTKKFIYNSNFDLYQAPAANWRDSFYCIVAPDPPQPQELPPVCREILLEYSSCIRKLGLTILELLSEALGLNPGYLTDIDCGEGVFLIGHYYPACPEPELTFGTSNHTDSGFLTLLVQDQVGGLQILHENQWVDVPPLHGAVVVNIADLLQLITNDKFKSVNHRVPASRGGPRISVASFFRTHFREATNKERVYGPLKELLSEENPPVYRETTIMDYISSYYKKGLDGTSLLSRFKLHKERNYA</sequence>
<evidence type="ECO:0000313" key="1">
    <source>
        <dbReference type="EMBL" id="KAI5649478.1"/>
    </source>
</evidence>
<gene>
    <name evidence="1" type="ORF">M9H77_35483</name>
</gene>
<name>A0ACB9ZR11_CATRO</name>
<keyword evidence="2" id="KW-1185">Reference proteome</keyword>
<evidence type="ECO:0000313" key="2">
    <source>
        <dbReference type="Proteomes" id="UP001060085"/>
    </source>
</evidence>
<proteinExistence type="predicted"/>
<dbReference type="EMBL" id="CM044708">
    <property type="protein sequence ID" value="KAI5649478.1"/>
    <property type="molecule type" value="Genomic_DNA"/>
</dbReference>
<dbReference type="Proteomes" id="UP001060085">
    <property type="component" value="Linkage Group LG08"/>
</dbReference>
<comment type="caution">
    <text evidence="1">The sequence shown here is derived from an EMBL/GenBank/DDBJ whole genome shotgun (WGS) entry which is preliminary data.</text>
</comment>
<accession>A0ACB9ZR11</accession>
<protein>
    <submittedName>
        <fullName evidence="1">Uncharacterized protein</fullName>
    </submittedName>
</protein>
<organism evidence="1 2">
    <name type="scientific">Catharanthus roseus</name>
    <name type="common">Madagascar periwinkle</name>
    <name type="synonym">Vinca rosea</name>
    <dbReference type="NCBI Taxonomy" id="4058"/>
    <lineage>
        <taxon>Eukaryota</taxon>
        <taxon>Viridiplantae</taxon>
        <taxon>Streptophyta</taxon>
        <taxon>Embryophyta</taxon>
        <taxon>Tracheophyta</taxon>
        <taxon>Spermatophyta</taxon>
        <taxon>Magnoliopsida</taxon>
        <taxon>eudicotyledons</taxon>
        <taxon>Gunneridae</taxon>
        <taxon>Pentapetalae</taxon>
        <taxon>asterids</taxon>
        <taxon>lamiids</taxon>
        <taxon>Gentianales</taxon>
        <taxon>Apocynaceae</taxon>
        <taxon>Rauvolfioideae</taxon>
        <taxon>Vinceae</taxon>
        <taxon>Catharanthinae</taxon>
        <taxon>Catharanthus</taxon>
    </lineage>
</organism>